<feature type="non-terminal residue" evidence="3">
    <location>
        <position position="1"/>
    </location>
</feature>
<proteinExistence type="inferred from homology"/>
<dbReference type="InterPro" id="IPR029064">
    <property type="entry name" value="Ribosomal_eL30-like_sf"/>
</dbReference>
<dbReference type="SUPFAM" id="SSF55315">
    <property type="entry name" value="L30e-like"/>
    <property type="match status" value="1"/>
</dbReference>
<dbReference type="AlphaFoldDB" id="A0A401TFP4"/>
<dbReference type="OrthoDB" id="270651at2759"/>
<feature type="domain" description="MRM3-like substrate binding" evidence="2">
    <location>
        <begin position="7"/>
        <end position="80"/>
    </location>
</feature>
<dbReference type="Gene3D" id="3.30.1330.30">
    <property type="match status" value="1"/>
</dbReference>
<sequence length="81" mass="9171">KVVTLAKSKKFREQHGKILVEGRRLITDALGAGALLQTLFFSTVESLRELPLEKLKHVKLIKVKFEEIKMWSDLVTPQGAI</sequence>
<evidence type="ECO:0000313" key="4">
    <source>
        <dbReference type="Proteomes" id="UP000287033"/>
    </source>
</evidence>
<dbReference type="GO" id="GO:0003723">
    <property type="term" value="F:RNA binding"/>
    <property type="evidence" value="ECO:0007669"/>
    <property type="project" value="TreeGrafter"/>
</dbReference>
<evidence type="ECO:0000313" key="3">
    <source>
        <dbReference type="EMBL" id="GCC41480.1"/>
    </source>
</evidence>
<dbReference type="PANTHER" id="PTHR43191:SF2">
    <property type="entry name" value="RRNA METHYLTRANSFERASE 3, MITOCHONDRIAL"/>
    <property type="match status" value="1"/>
</dbReference>
<dbReference type="Proteomes" id="UP000287033">
    <property type="component" value="Unassembled WGS sequence"/>
</dbReference>
<reference evidence="3 4" key="1">
    <citation type="journal article" date="2018" name="Nat. Ecol. Evol.">
        <title>Shark genomes provide insights into elasmobranch evolution and the origin of vertebrates.</title>
        <authorList>
            <person name="Hara Y"/>
            <person name="Yamaguchi K"/>
            <person name="Onimaru K"/>
            <person name="Kadota M"/>
            <person name="Koyanagi M"/>
            <person name="Keeley SD"/>
            <person name="Tatsumi K"/>
            <person name="Tanaka K"/>
            <person name="Motone F"/>
            <person name="Kageyama Y"/>
            <person name="Nozu R"/>
            <person name="Adachi N"/>
            <person name="Nishimura O"/>
            <person name="Nakagawa R"/>
            <person name="Tanegashima C"/>
            <person name="Kiyatake I"/>
            <person name="Matsumoto R"/>
            <person name="Murakumo K"/>
            <person name="Nishida K"/>
            <person name="Terakita A"/>
            <person name="Kuratani S"/>
            <person name="Sato K"/>
            <person name="Hyodo S Kuraku.S."/>
        </authorList>
    </citation>
    <scope>NUCLEOTIDE SEQUENCE [LARGE SCALE GENOMIC DNA]</scope>
</reference>
<comment type="caution">
    <text evidence="3">The sequence shown here is derived from an EMBL/GenBank/DDBJ whole genome shotgun (WGS) entry which is preliminary data.</text>
</comment>
<dbReference type="EMBL" id="BEZZ01053573">
    <property type="protein sequence ID" value="GCC41480.1"/>
    <property type="molecule type" value="Genomic_DNA"/>
</dbReference>
<gene>
    <name evidence="3" type="ORF">chiPu_0025178</name>
</gene>
<comment type="similarity">
    <text evidence="1">Belongs to the class IV-like SAM-binding methyltransferase superfamily. RNA methyltransferase TrmH family.</text>
</comment>
<protein>
    <recommendedName>
        <fullName evidence="2">MRM3-like substrate binding domain-containing protein</fullName>
    </recommendedName>
</protein>
<name>A0A401TFP4_CHIPU</name>
<dbReference type="STRING" id="137246.A0A401TFP4"/>
<dbReference type="PANTHER" id="PTHR43191">
    <property type="entry name" value="RRNA METHYLTRANSFERASE 3"/>
    <property type="match status" value="1"/>
</dbReference>
<organism evidence="3 4">
    <name type="scientific">Chiloscyllium punctatum</name>
    <name type="common">Brownbanded bambooshark</name>
    <name type="synonym">Hemiscyllium punctatum</name>
    <dbReference type="NCBI Taxonomy" id="137246"/>
    <lineage>
        <taxon>Eukaryota</taxon>
        <taxon>Metazoa</taxon>
        <taxon>Chordata</taxon>
        <taxon>Craniata</taxon>
        <taxon>Vertebrata</taxon>
        <taxon>Chondrichthyes</taxon>
        <taxon>Elasmobranchii</taxon>
        <taxon>Galeomorphii</taxon>
        <taxon>Galeoidea</taxon>
        <taxon>Orectolobiformes</taxon>
        <taxon>Hemiscylliidae</taxon>
        <taxon>Chiloscyllium</taxon>
    </lineage>
</organism>
<dbReference type="InterPro" id="IPR053888">
    <property type="entry name" value="MRM3-like_sub_bind"/>
</dbReference>
<keyword evidence="4" id="KW-1185">Reference proteome</keyword>
<accession>A0A401TFP4</accession>
<evidence type="ECO:0000256" key="1">
    <source>
        <dbReference type="ARBA" id="ARBA00007228"/>
    </source>
</evidence>
<evidence type="ECO:0000259" key="2">
    <source>
        <dbReference type="Pfam" id="PF22435"/>
    </source>
</evidence>
<feature type="non-terminal residue" evidence="3">
    <location>
        <position position="81"/>
    </location>
</feature>
<dbReference type="InterPro" id="IPR051259">
    <property type="entry name" value="rRNA_Methyltransferase"/>
</dbReference>
<dbReference type="Pfam" id="PF22435">
    <property type="entry name" value="MRM3-like_sub_bind"/>
    <property type="match status" value="1"/>
</dbReference>